<dbReference type="Pfam" id="PF02464">
    <property type="entry name" value="CinA"/>
    <property type="match status" value="1"/>
</dbReference>
<feature type="domain" description="MoaB/Mog" evidence="2">
    <location>
        <begin position="4"/>
        <end position="169"/>
    </location>
</feature>
<dbReference type="RefSeq" id="WP_284153884.1">
    <property type="nucleotide sequence ID" value="NZ_AP025516.1"/>
</dbReference>
<name>A0ABM7W7G3_9BACT</name>
<sequence length="416" mass="44527">MIGEIIAIGDELTSGRTLNTTSGYAARRLFDAGHTIHAMSTIGDSPSLIGEALLQAIGRVDFIIVTGGLGATDDDLTNEAVSQALNRPTMPNLEILARIRRHLQRRQAAPDDPLEKLAWLPSGAEAFDPSSPIAGYQLVHDQTPIFFLPGVPEEMTDLLDRIVLPKLTAWQSGSGLQTCQRIYKSFGLAESEINRRIRALQLPASIKIGYYPVFPDVHVSVLIREWDTGAATKLFADACRRVETALGNAVYGRDSDELEHAVGRLLKNSGHWLAAAESCTGGLLAHRITRVPGSSCYFLGGAVAYANRLKADLVGVAPGLIERWGAVSTQVAEAMAVGIRERCQADIGIGITGIAGPEGGTPAKPVGTVFIGIAEPDGCRVTQHLFSGSRHRIQTLAAHNGLNLLRLHLQANTSGR</sequence>
<dbReference type="SUPFAM" id="SSF53218">
    <property type="entry name" value="Molybdenum cofactor biosynthesis proteins"/>
    <property type="match status" value="1"/>
</dbReference>
<evidence type="ECO:0000259" key="2">
    <source>
        <dbReference type="SMART" id="SM00852"/>
    </source>
</evidence>
<comment type="similarity">
    <text evidence="1">Belongs to the CinA family.</text>
</comment>
<dbReference type="NCBIfam" id="TIGR00200">
    <property type="entry name" value="cinA_nterm"/>
    <property type="match status" value="1"/>
</dbReference>
<dbReference type="EMBL" id="AP025516">
    <property type="protein sequence ID" value="BDD86813.1"/>
    <property type="molecule type" value="Genomic_DNA"/>
</dbReference>
<dbReference type="HAMAP" id="MF_00226_B">
    <property type="entry name" value="CinA_B"/>
    <property type="match status" value="1"/>
</dbReference>
<proteinExistence type="inferred from homology"/>
<dbReference type="Proteomes" id="UP000830055">
    <property type="component" value="Chromosome"/>
</dbReference>
<dbReference type="SMART" id="SM00852">
    <property type="entry name" value="MoCF_biosynth"/>
    <property type="match status" value="1"/>
</dbReference>
<evidence type="ECO:0000313" key="4">
    <source>
        <dbReference type="Proteomes" id="UP000830055"/>
    </source>
</evidence>
<gene>
    <name evidence="3" type="ORF">DPPLL_11780</name>
</gene>
<dbReference type="Gene3D" id="3.90.950.20">
    <property type="entry name" value="CinA-like"/>
    <property type="match status" value="1"/>
</dbReference>
<dbReference type="SUPFAM" id="SSF142433">
    <property type="entry name" value="CinA-like"/>
    <property type="match status" value="1"/>
</dbReference>
<dbReference type="InterPro" id="IPR036653">
    <property type="entry name" value="CinA-like_C"/>
</dbReference>
<organism evidence="3 4">
    <name type="scientific">Desulfofustis limnaeus</name>
    <dbReference type="NCBI Taxonomy" id="2740163"/>
    <lineage>
        <taxon>Bacteria</taxon>
        <taxon>Pseudomonadati</taxon>
        <taxon>Thermodesulfobacteriota</taxon>
        <taxon>Desulfobulbia</taxon>
        <taxon>Desulfobulbales</taxon>
        <taxon>Desulfocapsaceae</taxon>
        <taxon>Desulfofustis</taxon>
    </lineage>
</organism>
<dbReference type="InterPro" id="IPR001453">
    <property type="entry name" value="MoaB/Mog_dom"/>
</dbReference>
<dbReference type="CDD" id="cd00885">
    <property type="entry name" value="cinA"/>
    <property type="match status" value="1"/>
</dbReference>
<evidence type="ECO:0000313" key="3">
    <source>
        <dbReference type="EMBL" id="BDD86813.1"/>
    </source>
</evidence>
<dbReference type="InterPro" id="IPR036425">
    <property type="entry name" value="MoaB/Mog-like_dom_sf"/>
</dbReference>
<dbReference type="Pfam" id="PF18146">
    <property type="entry name" value="CinA_KH"/>
    <property type="match status" value="1"/>
</dbReference>
<dbReference type="Pfam" id="PF00994">
    <property type="entry name" value="MoCF_biosynth"/>
    <property type="match status" value="1"/>
</dbReference>
<reference evidence="3 4" key="1">
    <citation type="submission" date="2022-01" db="EMBL/GenBank/DDBJ databases">
        <title>Desulfofustis limnae sp. nov., a novel mesophilic sulfate-reducing bacterium isolated from marsh soil.</title>
        <authorList>
            <person name="Watanabe M."/>
            <person name="Takahashi A."/>
            <person name="Kojima H."/>
            <person name="Fukui M."/>
        </authorList>
    </citation>
    <scope>NUCLEOTIDE SEQUENCE [LARGE SCALE GENOMIC DNA]</scope>
    <source>
        <strain evidence="3 4">PPLL</strain>
    </source>
</reference>
<dbReference type="Gene3D" id="3.40.980.10">
    <property type="entry name" value="MoaB/Mog-like domain"/>
    <property type="match status" value="1"/>
</dbReference>
<dbReference type="NCBIfam" id="TIGR00199">
    <property type="entry name" value="PncC_domain"/>
    <property type="match status" value="1"/>
</dbReference>
<dbReference type="InterPro" id="IPR041424">
    <property type="entry name" value="CinA_KH"/>
</dbReference>
<protein>
    <recommendedName>
        <fullName evidence="1">CinA-like protein</fullName>
    </recommendedName>
</protein>
<dbReference type="PANTHER" id="PTHR13939">
    <property type="entry name" value="NICOTINAMIDE-NUCLEOTIDE AMIDOHYDROLASE PNCC"/>
    <property type="match status" value="1"/>
</dbReference>
<dbReference type="InterPro" id="IPR008135">
    <property type="entry name" value="Competence-induced_CinA"/>
</dbReference>
<dbReference type="PANTHER" id="PTHR13939:SF0">
    <property type="entry name" value="NMN AMIDOHYDROLASE-LIKE PROTEIN YFAY"/>
    <property type="match status" value="1"/>
</dbReference>
<accession>A0ABM7W7G3</accession>
<dbReference type="PIRSF" id="PIRSF006728">
    <property type="entry name" value="CinA"/>
    <property type="match status" value="1"/>
</dbReference>
<keyword evidence="4" id="KW-1185">Reference proteome</keyword>
<dbReference type="InterPro" id="IPR050101">
    <property type="entry name" value="CinA"/>
</dbReference>
<dbReference type="Gene3D" id="3.30.70.2860">
    <property type="match status" value="1"/>
</dbReference>
<evidence type="ECO:0000256" key="1">
    <source>
        <dbReference type="HAMAP-Rule" id="MF_00226"/>
    </source>
</evidence>
<dbReference type="InterPro" id="IPR008136">
    <property type="entry name" value="CinA_C"/>
</dbReference>